<accession>A0A0E9UHM0</accession>
<name>A0A0E9UHM0_ANGAN</name>
<evidence type="ECO:0000313" key="1">
    <source>
        <dbReference type="EMBL" id="JAH65226.1"/>
    </source>
</evidence>
<sequence>MCYTILYYRQYDILGLEWCVCVSVSVCRYVCMSSPVTSLVHLKSKYTICLSLFLVLPSYSFSC</sequence>
<proteinExistence type="predicted"/>
<reference evidence="1" key="1">
    <citation type="submission" date="2014-11" db="EMBL/GenBank/DDBJ databases">
        <authorList>
            <person name="Amaro Gonzalez C."/>
        </authorList>
    </citation>
    <scope>NUCLEOTIDE SEQUENCE</scope>
</reference>
<dbReference type="EMBL" id="GBXM01043351">
    <property type="protein sequence ID" value="JAH65226.1"/>
    <property type="molecule type" value="Transcribed_RNA"/>
</dbReference>
<dbReference type="AlphaFoldDB" id="A0A0E9UHM0"/>
<reference evidence="1" key="2">
    <citation type="journal article" date="2015" name="Fish Shellfish Immunol.">
        <title>Early steps in the European eel (Anguilla anguilla)-Vibrio vulnificus interaction in the gills: Role of the RtxA13 toxin.</title>
        <authorList>
            <person name="Callol A."/>
            <person name="Pajuelo D."/>
            <person name="Ebbesson L."/>
            <person name="Teles M."/>
            <person name="MacKenzie S."/>
            <person name="Amaro C."/>
        </authorList>
    </citation>
    <scope>NUCLEOTIDE SEQUENCE</scope>
</reference>
<organism evidence="1">
    <name type="scientific">Anguilla anguilla</name>
    <name type="common">European freshwater eel</name>
    <name type="synonym">Muraena anguilla</name>
    <dbReference type="NCBI Taxonomy" id="7936"/>
    <lineage>
        <taxon>Eukaryota</taxon>
        <taxon>Metazoa</taxon>
        <taxon>Chordata</taxon>
        <taxon>Craniata</taxon>
        <taxon>Vertebrata</taxon>
        <taxon>Euteleostomi</taxon>
        <taxon>Actinopterygii</taxon>
        <taxon>Neopterygii</taxon>
        <taxon>Teleostei</taxon>
        <taxon>Anguilliformes</taxon>
        <taxon>Anguillidae</taxon>
        <taxon>Anguilla</taxon>
    </lineage>
</organism>
<protein>
    <submittedName>
        <fullName evidence="1">Uncharacterized protein</fullName>
    </submittedName>
</protein>